<dbReference type="GO" id="GO:0030054">
    <property type="term" value="C:cell junction"/>
    <property type="evidence" value="ECO:0000318"/>
    <property type="project" value="GO_Central"/>
</dbReference>
<protein>
    <submittedName>
        <fullName evidence="11">Uncharacterized protein</fullName>
    </submittedName>
</protein>
<name>A0A3Q2H9C7_HORSE</name>
<keyword evidence="4" id="KW-0812">Transmembrane</keyword>
<keyword evidence="8" id="KW-1071">Ligand-gated ion channel</keyword>
<evidence type="ECO:0000313" key="11">
    <source>
        <dbReference type="Ensembl" id="ENSECAP00000030664.1"/>
    </source>
</evidence>
<dbReference type="AlphaFoldDB" id="A0A3Q2H9C7"/>
<dbReference type="GO" id="GO:0012505">
    <property type="term" value="C:endomembrane system"/>
    <property type="evidence" value="ECO:0007669"/>
    <property type="project" value="UniProtKB-SubCell"/>
</dbReference>
<evidence type="ECO:0000256" key="5">
    <source>
        <dbReference type="ARBA" id="ARBA00022989"/>
    </source>
</evidence>
<dbReference type="InterPro" id="IPR027309">
    <property type="entry name" value="P2X_extracellular_dom_sf"/>
</dbReference>
<dbReference type="InterPro" id="IPR059116">
    <property type="entry name" value="P2X_receptor"/>
</dbReference>
<evidence type="ECO:0000256" key="3">
    <source>
        <dbReference type="ARBA" id="ARBA00022448"/>
    </source>
</evidence>
<dbReference type="PANTHER" id="PTHR10125">
    <property type="entry name" value="P2X PURINOCEPTOR"/>
    <property type="match status" value="1"/>
</dbReference>
<dbReference type="PANTHER" id="PTHR10125:SF29">
    <property type="entry name" value="P2X PURINOCEPTOR"/>
    <property type="match status" value="1"/>
</dbReference>
<evidence type="ECO:0000256" key="9">
    <source>
        <dbReference type="ARBA" id="ARBA00023303"/>
    </source>
</evidence>
<proteinExistence type="inferred from homology"/>
<dbReference type="GO" id="GO:0098794">
    <property type="term" value="C:postsynapse"/>
    <property type="evidence" value="ECO:0007669"/>
    <property type="project" value="GOC"/>
</dbReference>
<dbReference type="STRING" id="9796.ENSECAP00000030664"/>
<keyword evidence="7" id="KW-0472">Membrane</keyword>
<dbReference type="InParanoid" id="A0A3Q2H9C7"/>
<dbReference type="GO" id="GO:0004931">
    <property type="term" value="F:extracellularly ATP-gated monoatomic cation channel activity"/>
    <property type="evidence" value="ECO:0000318"/>
    <property type="project" value="GO_Central"/>
</dbReference>
<feature type="region of interest" description="Disordered" evidence="10">
    <location>
        <begin position="195"/>
        <end position="230"/>
    </location>
</feature>
<evidence type="ECO:0000256" key="8">
    <source>
        <dbReference type="ARBA" id="ARBA00023286"/>
    </source>
</evidence>
<dbReference type="GO" id="GO:0070588">
    <property type="term" value="P:calcium ion transmembrane transport"/>
    <property type="evidence" value="ECO:0000318"/>
    <property type="project" value="GO_Central"/>
</dbReference>
<evidence type="ECO:0000256" key="10">
    <source>
        <dbReference type="SAM" id="MobiDB-lite"/>
    </source>
</evidence>
<dbReference type="PaxDb" id="9796-ENSECAP00000030664"/>
<dbReference type="Gene3D" id="2.60.490.10">
    <property type="entry name" value="atp-gated p2x4 ion channel domain"/>
    <property type="match status" value="1"/>
</dbReference>
<reference evidence="11" key="2">
    <citation type="submission" date="2025-08" db="UniProtKB">
        <authorList>
            <consortium name="Ensembl"/>
        </authorList>
    </citation>
    <scope>IDENTIFICATION</scope>
    <source>
        <strain evidence="11">Thoroughbred</strain>
    </source>
</reference>
<evidence type="ECO:0000256" key="1">
    <source>
        <dbReference type="ARBA" id="ARBA00004308"/>
    </source>
</evidence>
<evidence type="ECO:0000256" key="2">
    <source>
        <dbReference type="ARBA" id="ARBA00009848"/>
    </source>
</evidence>
<dbReference type="Ensembl" id="ENSECAT00000046578.2">
    <property type="protein sequence ID" value="ENSECAP00000030664.1"/>
    <property type="gene ID" value="ENSECAG00000039451.2"/>
</dbReference>
<dbReference type="Bgee" id="ENSECAG00000039451">
    <property type="expression patterns" value="Expressed in bone marrow and 5 other cell types or tissues"/>
</dbReference>
<comment type="subcellular location">
    <subcellularLocation>
        <location evidence="1">Endomembrane system</location>
    </subcellularLocation>
</comment>
<accession>A0A3Q2H9C7</accession>
<evidence type="ECO:0000256" key="7">
    <source>
        <dbReference type="ARBA" id="ARBA00023136"/>
    </source>
</evidence>
<keyword evidence="12" id="KW-1185">Reference proteome</keyword>
<reference evidence="11" key="1">
    <citation type="journal article" date="2009" name="Science">
        <title>Genome sequence, comparative analysis, and population genetics of the domestic horse.</title>
        <authorList>
            <consortium name="Broad Institute Genome Sequencing Platform"/>
            <consortium name="Broad Institute Whole Genome Assembly Team"/>
            <person name="Wade C.M."/>
            <person name="Giulotto E."/>
            <person name="Sigurdsson S."/>
            <person name="Zoli M."/>
            <person name="Gnerre S."/>
            <person name="Imsland F."/>
            <person name="Lear T.L."/>
            <person name="Adelson D.L."/>
            <person name="Bailey E."/>
            <person name="Bellone R.R."/>
            <person name="Bloecker H."/>
            <person name="Distl O."/>
            <person name="Edgar R.C."/>
            <person name="Garber M."/>
            <person name="Leeb T."/>
            <person name="Mauceli E."/>
            <person name="MacLeod J.N."/>
            <person name="Penedo M.C.T."/>
            <person name="Raison J.M."/>
            <person name="Sharpe T."/>
            <person name="Vogel J."/>
            <person name="Andersson L."/>
            <person name="Antczak D.F."/>
            <person name="Biagi T."/>
            <person name="Binns M.M."/>
            <person name="Chowdhary B.P."/>
            <person name="Coleman S.J."/>
            <person name="Della Valle G."/>
            <person name="Fryc S."/>
            <person name="Guerin G."/>
            <person name="Hasegawa T."/>
            <person name="Hill E.W."/>
            <person name="Jurka J."/>
            <person name="Kiialainen A."/>
            <person name="Lindgren G."/>
            <person name="Liu J."/>
            <person name="Magnani E."/>
            <person name="Mickelson J.R."/>
            <person name="Murray J."/>
            <person name="Nergadze S.G."/>
            <person name="Onofrio R."/>
            <person name="Pedroni S."/>
            <person name="Piras M.F."/>
            <person name="Raudsepp T."/>
            <person name="Rocchi M."/>
            <person name="Roeed K.H."/>
            <person name="Ryder O.A."/>
            <person name="Searle S."/>
            <person name="Skow L."/>
            <person name="Swinburne J.E."/>
            <person name="Syvaenen A.C."/>
            <person name="Tozaki T."/>
            <person name="Valberg S.J."/>
            <person name="Vaudin M."/>
            <person name="White J.R."/>
            <person name="Zody M.C."/>
            <person name="Lander E.S."/>
            <person name="Lindblad-Toh K."/>
        </authorList>
    </citation>
    <scope>NUCLEOTIDE SEQUENCE [LARGE SCALE GENOMIC DNA]</scope>
    <source>
        <strain evidence="11">Thoroughbred</strain>
    </source>
</reference>
<keyword evidence="5" id="KW-1133">Transmembrane helix</keyword>
<comment type="similarity">
    <text evidence="2">Belongs to the P2X receptor family.</text>
</comment>
<dbReference type="GO" id="GO:0005886">
    <property type="term" value="C:plasma membrane"/>
    <property type="evidence" value="ECO:0000318"/>
    <property type="project" value="GO_Central"/>
</dbReference>
<evidence type="ECO:0000256" key="4">
    <source>
        <dbReference type="ARBA" id="ARBA00022692"/>
    </source>
</evidence>
<reference evidence="11" key="3">
    <citation type="submission" date="2025-09" db="UniProtKB">
        <authorList>
            <consortium name="Ensembl"/>
        </authorList>
    </citation>
    <scope>IDENTIFICATION</scope>
    <source>
        <strain evidence="11">Thoroughbred</strain>
    </source>
</reference>
<dbReference type="Pfam" id="PF00864">
    <property type="entry name" value="P2X_receptor"/>
    <property type="match status" value="1"/>
</dbReference>
<keyword evidence="9" id="KW-0407">Ion channel</keyword>
<keyword evidence="6" id="KW-0406">Ion transport</keyword>
<dbReference type="Proteomes" id="UP000002281">
    <property type="component" value="Unplaced"/>
</dbReference>
<evidence type="ECO:0000256" key="6">
    <source>
        <dbReference type="ARBA" id="ARBA00023065"/>
    </source>
</evidence>
<evidence type="ECO:0000313" key="12">
    <source>
        <dbReference type="Proteomes" id="UP000002281"/>
    </source>
</evidence>
<sequence length="257" mass="26755">MGVQGAVLGPWVAPACRPGGASASLLSANSPLPLPSQALWRLEGLEFVLCFQGIKMGQCVVFSGTHRTCEIQGWCLVESNTMPVKAPLVQADNFTLFLKNPVTFNKFNFSRSVLWASLAPGIVTWMPGALTASTTTPSSCRRGATTSGAAPLPTCCSSAKSSPTCPPVASGTDHTLARPSGRSAVCVRGPRAGGVLSAPGRPAQAPSSLPPEPFGLHPTCPRTPAAAGTPHPQPLLHSTLLQHLPPRHRGLSFLIFP</sequence>
<organism evidence="11 12">
    <name type="scientific">Equus caballus</name>
    <name type="common">Horse</name>
    <dbReference type="NCBI Taxonomy" id="9796"/>
    <lineage>
        <taxon>Eukaryota</taxon>
        <taxon>Metazoa</taxon>
        <taxon>Chordata</taxon>
        <taxon>Craniata</taxon>
        <taxon>Vertebrata</taxon>
        <taxon>Euteleostomi</taxon>
        <taxon>Mammalia</taxon>
        <taxon>Eutheria</taxon>
        <taxon>Laurasiatheria</taxon>
        <taxon>Perissodactyla</taxon>
        <taxon>Equidae</taxon>
        <taxon>Equus</taxon>
    </lineage>
</organism>
<keyword evidence="3" id="KW-0813">Transport</keyword>